<protein>
    <submittedName>
        <fullName evidence="2">Uncharacterized protein</fullName>
    </submittedName>
</protein>
<accession>A0A9D4DD44</accession>
<dbReference type="Proteomes" id="UP000828390">
    <property type="component" value="Unassembled WGS sequence"/>
</dbReference>
<feature type="region of interest" description="Disordered" evidence="1">
    <location>
        <begin position="51"/>
        <end position="102"/>
    </location>
</feature>
<name>A0A9D4DD44_DREPO</name>
<gene>
    <name evidence="2" type="ORF">DPMN_180747</name>
</gene>
<evidence type="ECO:0000313" key="2">
    <source>
        <dbReference type="EMBL" id="KAH3746340.1"/>
    </source>
</evidence>
<reference evidence="2" key="2">
    <citation type="submission" date="2020-11" db="EMBL/GenBank/DDBJ databases">
        <authorList>
            <person name="McCartney M.A."/>
            <person name="Auch B."/>
            <person name="Kono T."/>
            <person name="Mallez S."/>
            <person name="Becker A."/>
            <person name="Gohl D.M."/>
            <person name="Silverstein K.A.T."/>
            <person name="Koren S."/>
            <person name="Bechman K.B."/>
            <person name="Herman A."/>
            <person name="Abrahante J.E."/>
            <person name="Garbe J."/>
        </authorList>
    </citation>
    <scope>NUCLEOTIDE SEQUENCE</scope>
    <source>
        <strain evidence="2">Duluth1</strain>
        <tissue evidence="2">Whole animal</tissue>
    </source>
</reference>
<organism evidence="2 3">
    <name type="scientific">Dreissena polymorpha</name>
    <name type="common">Zebra mussel</name>
    <name type="synonym">Mytilus polymorpha</name>
    <dbReference type="NCBI Taxonomy" id="45954"/>
    <lineage>
        <taxon>Eukaryota</taxon>
        <taxon>Metazoa</taxon>
        <taxon>Spiralia</taxon>
        <taxon>Lophotrochozoa</taxon>
        <taxon>Mollusca</taxon>
        <taxon>Bivalvia</taxon>
        <taxon>Autobranchia</taxon>
        <taxon>Heteroconchia</taxon>
        <taxon>Euheterodonta</taxon>
        <taxon>Imparidentia</taxon>
        <taxon>Neoheterodontei</taxon>
        <taxon>Myida</taxon>
        <taxon>Dreissenoidea</taxon>
        <taxon>Dreissenidae</taxon>
        <taxon>Dreissena</taxon>
    </lineage>
</organism>
<reference evidence="2" key="1">
    <citation type="journal article" date="2019" name="bioRxiv">
        <title>The Genome of the Zebra Mussel, Dreissena polymorpha: A Resource for Invasive Species Research.</title>
        <authorList>
            <person name="McCartney M.A."/>
            <person name="Auch B."/>
            <person name="Kono T."/>
            <person name="Mallez S."/>
            <person name="Zhang Y."/>
            <person name="Obille A."/>
            <person name="Becker A."/>
            <person name="Abrahante J.E."/>
            <person name="Garbe J."/>
            <person name="Badalamenti J.P."/>
            <person name="Herman A."/>
            <person name="Mangelson H."/>
            <person name="Liachko I."/>
            <person name="Sullivan S."/>
            <person name="Sone E.D."/>
            <person name="Koren S."/>
            <person name="Silverstein K.A.T."/>
            <person name="Beckman K.B."/>
            <person name="Gohl D.M."/>
        </authorList>
    </citation>
    <scope>NUCLEOTIDE SEQUENCE</scope>
    <source>
        <strain evidence="2">Duluth1</strain>
        <tissue evidence="2">Whole animal</tissue>
    </source>
</reference>
<comment type="caution">
    <text evidence="2">The sequence shown here is derived from an EMBL/GenBank/DDBJ whole genome shotgun (WGS) entry which is preliminary data.</text>
</comment>
<feature type="compositionally biased region" description="Acidic residues" evidence="1">
    <location>
        <begin position="57"/>
        <end position="85"/>
    </location>
</feature>
<evidence type="ECO:0000313" key="3">
    <source>
        <dbReference type="Proteomes" id="UP000828390"/>
    </source>
</evidence>
<evidence type="ECO:0000256" key="1">
    <source>
        <dbReference type="SAM" id="MobiDB-lite"/>
    </source>
</evidence>
<proteinExistence type="predicted"/>
<dbReference type="AlphaFoldDB" id="A0A9D4DD44"/>
<sequence>MCRFDIRDFKPNHFVPLVDRTGPDNIFVTVDDMLDIDRACFNDDSHNEFNGTQTVVVDDDVDDDDDCNEDDDDTDNDREGDNDDNYGDHNHVQDDDVDQSVLSGHKTLSDLASKYDCVIQVAKNPGPAASVIHVDKN</sequence>
<dbReference type="EMBL" id="JAIWYP010000010">
    <property type="protein sequence ID" value="KAH3746340.1"/>
    <property type="molecule type" value="Genomic_DNA"/>
</dbReference>
<keyword evidence="3" id="KW-1185">Reference proteome</keyword>